<evidence type="ECO:0000256" key="2">
    <source>
        <dbReference type="ARBA" id="ARBA00005102"/>
    </source>
</evidence>
<dbReference type="PROSITE" id="PS00012">
    <property type="entry name" value="PHOSPHOPANTETHEINE"/>
    <property type="match status" value="1"/>
</dbReference>
<dbReference type="PANTHER" id="PTHR45527:SF10">
    <property type="entry name" value="PYOCHELIN SYNTHASE PCHF"/>
    <property type="match status" value="1"/>
</dbReference>
<dbReference type="Gene3D" id="3.30.559.30">
    <property type="entry name" value="Nonribosomal peptide synthetase, condensation domain"/>
    <property type="match status" value="1"/>
</dbReference>
<dbReference type="PROSITE" id="PS00455">
    <property type="entry name" value="AMP_BINDING"/>
    <property type="match status" value="1"/>
</dbReference>
<dbReference type="Gene3D" id="1.10.1200.10">
    <property type="entry name" value="ACP-like"/>
    <property type="match status" value="2"/>
</dbReference>
<evidence type="ECO:0000259" key="10">
    <source>
        <dbReference type="PROSITE" id="PS50075"/>
    </source>
</evidence>
<evidence type="ECO:0000256" key="6">
    <source>
        <dbReference type="ARBA" id="ARBA00022553"/>
    </source>
</evidence>
<evidence type="ECO:0000256" key="8">
    <source>
        <dbReference type="ARBA" id="ARBA00033440"/>
    </source>
</evidence>
<comment type="similarity">
    <text evidence="3">Belongs to the ATP-dependent AMP-binding enzyme family. MbtB subfamily.</text>
</comment>
<dbReference type="InterPro" id="IPR042099">
    <property type="entry name" value="ANL_N_sf"/>
</dbReference>
<dbReference type="SUPFAM" id="SSF52777">
    <property type="entry name" value="CoA-dependent acyltransferases"/>
    <property type="match status" value="2"/>
</dbReference>
<dbReference type="InterPro" id="IPR023213">
    <property type="entry name" value="CAT-like_dom_sf"/>
</dbReference>
<evidence type="ECO:0000313" key="11">
    <source>
        <dbReference type="EMBL" id="MBL1077230.1"/>
    </source>
</evidence>
<reference evidence="11 12" key="1">
    <citation type="submission" date="2021-01" db="EMBL/GenBank/DDBJ databases">
        <title>WGS of actinomycetes isolated from Thailand.</title>
        <authorList>
            <person name="Thawai C."/>
        </authorList>
    </citation>
    <scope>NUCLEOTIDE SEQUENCE [LARGE SCALE GENOMIC DNA]</scope>
    <source>
        <strain evidence="11 12">LPG 2</strain>
    </source>
</reference>
<evidence type="ECO:0000256" key="3">
    <source>
        <dbReference type="ARBA" id="ARBA00007380"/>
    </source>
</evidence>
<comment type="cofactor">
    <cofactor evidence="1">
        <name>pantetheine 4'-phosphate</name>
        <dbReference type="ChEBI" id="CHEBI:47942"/>
    </cofactor>
</comment>
<protein>
    <recommendedName>
        <fullName evidence="4">Phenyloxazoline synthase MbtB</fullName>
    </recommendedName>
    <alternativeName>
        <fullName evidence="8">Mycobactin synthetase protein B</fullName>
    </alternativeName>
</protein>
<dbReference type="InterPro" id="IPR045851">
    <property type="entry name" value="AMP-bd_C_sf"/>
</dbReference>
<evidence type="ECO:0000256" key="1">
    <source>
        <dbReference type="ARBA" id="ARBA00001957"/>
    </source>
</evidence>
<dbReference type="Pfam" id="PF00668">
    <property type="entry name" value="Condensation"/>
    <property type="match status" value="1"/>
</dbReference>
<dbReference type="InterPro" id="IPR010071">
    <property type="entry name" value="AA_adenyl_dom"/>
</dbReference>
<feature type="region of interest" description="Disordered" evidence="9">
    <location>
        <begin position="94"/>
        <end position="115"/>
    </location>
</feature>
<sequence length="1176" mass="126837">MGDGSARSAGTRAGSLIGPGEIREAIAAQLGIPAAEIADDADLIQLGLDSIRTMKLAGGWRKRGADINFAQLAQSPTVAEWANLLGGPEAAAPVAEPENTVTQQDSPPSAPADDAEFEPFPMATMQHAYWIGRADEQDLGGVAAHLYVEFDGAGVDPVRFEQAADALVAAHPMLRTRFLPDGTQQTMNAPGRPTYQLVDLRDRSEAEAGNELERLREEKTHQRLAIEDGQVLDIALTLLPDGRTRLHLDVDMLAGDAMSYRVLISDLAELYHGGMLTPESYSYRRYRTERTADAQARERDRAWWQDRLTEMPSAPELPTIPVSERTDPHRTVRYNYWLEAEAKQRLLDAAHARGITPAMALAAVFADTIGGWSAQSRFLLNVPLFHREPVSTDIDRVIGDFTSSIMLEVDVSADVTVADRARQLQRTMHESASHTAYSGLEVLRDLGRYRGEPVLAPVVYTSALNLGELFADSVTDTFGEPVWIISQGPQVLLDAQVTEVRGGLLLNWDVRESAFPEGMVADMFATYTAAVARLADESGWAAEAAVRLPLEQSKVRAAVNATDGPVSGRALHTGLFEHAASTPDSPAVVWTIDGVDGGWSYRELADQALAVAGELRAAGVVPGDTVAVQLPKGPEQILAVAGVLAAGATYVPIGFDQPVKRRAEILRTGEVVAALVADGRDMGDAQVRCIPLSQARMHAEPLAEPVLPDPSSIAYVLFTSGSTGVPKGVDVPHSGAMNTIDAVNIWFDVDHRDRVLALSALEFDASVYDIFGMFAVGGSIVSVTARQREEATSWVELLRAHRVSILNCVPSMLDMILEIGGDTLGDSLRAVTLGGDWVGADLARRLAKQVPGARFSGLGGATETSIHNTICEVSDPPAHWRTVPFGVPLRNVRCRVVSSAGRDCPDWVPGEFWVGGANVAAGYRNDPEKTAERFVEYQGLRWYRTGDMARYWPDGTIEFLGRADHQVQIRGYRVELGEVESALRAAPGVRHAVAAIVGTSAPRLVAAVAGFDGTADELLATLPDVLPGYMIPTRVELLEQMPLTANGKLDRRAVTALLAPSASDDLDAEPRTDLERALCAIVAEVLNVERIGPNDDFFSAGGDSVLATTTVARVREWLDVDHALVGDLLIGRTVAVLAQRLLARETELGHPDRLEAVAQLYLDIAAMTDEQVLAVE</sequence>
<dbReference type="SUPFAM" id="SSF56801">
    <property type="entry name" value="Acetyl-CoA synthetase-like"/>
    <property type="match status" value="1"/>
</dbReference>
<dbReference type="Gene3D" id="3.40.50.12780">
    <property type="entry name" value="N-terminal domain of ligase-like"/>
    <property type="match status" value="1"/>
</dbReference>
<proteinExistence type="inferred from homology"/>
<dbReference type="CDD" id="cd19535">
    <property type="entry name" value="Cyc_NRPS"/>
    <property type="match status" value="1"/>
</dbReference>
<name>A0ABS1MAQ4_9NOCA</name>
<evidence type="ECO:0000256" key="5">
    <source>
        <dbReference type="ARBA" id="ARBA00022450"/>
    </source>
</evidence>
<dbReference type="Pfam" id="PF00550">
    <property type="entry name" value="PP-binding"/>
    <property type="match status" value="2"/>
</dbReference>
<evidence type="ECO:0000256" key="7">
    <source>
        <dbReference type="ARBA" id="ARBA00022598"/>
    </source>
</evidence>
<dbReference type="Pfam" id="PF13193">
    <property type="entry name" value="AMP-binding_C"/>
    <property type="match status" value="1"/>
</dbReference>
<dbReference type="Proteomes" id="UP000602198">
    <property type="component" value="Unassembled WGS sequence"/>
</dbReference>
<keyword evidence="5" id="KW-0596">Phosphopantetheine</keyword>
<dbReference type="InterPro" id="IPR025110">
    <property type="entry name" value="AMP-bd_C"/>
</dbReference>
<dbReference type="InterPro" id="IPR036736">
    <property type="entry name" value="ACP-like_sf"/>
</dbReference>
<dbReference type="InterPro" id="IPR001242">
    <property type="entry name" value="Condensation_dom"/>
</dbReference>
<keyword evidence="6" id="KW-0597">Phosphoprotein</keyword>
<dbReference type="PANTHER" id="PTHR45527">
    <property type="entry name" value="NONRIBOSOMAL PEPTIDE SYNTHETASE"/>
    <property type="match status" value="1"/>
</dbReference>
<organism evidence="11 12">
    <name type="scientific">Nocardia acididurans</name>
    <dbReference type="NCBI Taxonomy" id="2802282"/>
    <lineage>
        <taxon>Bacteria</taxon>
        <taxon>Bacillati</taxon>
        <taxon>Actinomycetota</taxon>
        <taxon>Actinomycetes</taxon>
        <taxon>Mycobacteriales</taxon>
        <taxon>Nocardiaceae</taxon>
        <taxon>Nocardia</taxon>
    </lineage>
</organism>
<dbReference type="NCBIfam" id="TIGR01733">
    <property type="entry name" value="AA-adenyl-dom"/>
    <property type="match status" value="1"/>
</dbReference>
<dbReference type="InterPro" id="IPR020845">
    <property type="entry name" value="AMP-binding_CS"/>
</dbReference>
<dbReference type="Pfam" id="PF00501">
    <property type="entry name" value="AMP-binding"/>
    <property type="match status" value="1"/>
</dbReference>
<dbReference type="EMBL" id="JAERRJ010000008">
    <property type="protein sequence ID" value="MBL1077230.1"/>
    <property type="molecule type" value="Genomic_DNA"/>
</dbReference>
<keyword evidence="7" id="KW-0436">Ligase</keyword>
<feature type="domain" description="Carrier" evidence="10">
    <location>
        <begin position="1069"/>
        <end position="1145"/>
    </location>
</feature>
<dbReference type="Gene3D" id="3.30.300.30">
    <property type="match status" value="1"/>
</dbReference>
<gene>
    <name evidence="11" type="ORF">JK358_22785</name>
</gene>
<comment type="pathway">
    <text evidence="2">Siderophore biosynthesis; mycobactin biosynthesis.</text>
</comment>
<accession>A0ABS1MAQ4</accession>
<keyword evidence="12" id="KW-1185">Reference proteome</keyword>
<dbReference type="PROSITE" id="PS50075">
    <property type="entry name" value="CARRIER"/>
    <property type="match status" value="2"/>
</dbReference>
<evidence type="ECO:0000313" key="12">
    <source>
        <dbReference type="Proteomes" id="UP000602198"/>
    </source>
</evidence>
<evidence type="ECO:0000256" key="9">
    <source>
        <dbReference type="SAM" id="MobiDB-lite"/>
    </source>
</evidence>
<dbReference type="SUPFAM" id="SSF47336">
    <property type="entry name" value="ACP-like"/>
    <property type="match status" value="2"/>
</dbReference>
<dbReference type="InterPro" id="IPR057737">
    <property type="entry name" value="Condensation_MtbB-like"/>
</dbReference>
<dbReference type="InterPro" id="IPR009081">
    <property type="entry name" value="PP-bd_ACP"/>
</dbReference>
<feature type="domain" description="Carrier" evidence="10">
    <location>
        <begin position="16"/>
        <end position="89"/>
    </location>
</feature>
<dbReference type="Gene3D" id="3.30.559.10">
    <property type="entry name" value="Chloramphenicol acetyltransferase-like domain"/>
    <property type="match status" value="1"/>
</dbReference>
<dbReference type="InterPro" id="IPR000873">
    <property type="entry name" value="AMP-dep_synth/lig_dom"/>
</dbReference>
<dbReference type="RefSeq" id="WP_201950278.1">
    <property type="nucleotide sequence ID" value="NZ_JAERRJ010000008.1"/>
</dbReference>
<evidence type="ECO:0000256" key="4">
    <source>
        <dbReference type="ARBA" id="ARBA00016743"/>
    </source>
</evidence>
<dbReference type="InterPro" id="IPR006162">
    <property type="entry name" value="Ppantetheine_attach_site"/>
</dbReference>
<comment type="caution">
    <text evidence="11">The sequence shown here is derived from an EMBL/GenBank/DDBJ whole genome shotgun (WGS) entry which is preliminary data.</text>
</comment>